<sequence length="57" mass="6209">MIQSYTPTRPICSAAAGRLAPPPIWEMGSRSSLSQSFSTLAPQLKDHPKLGGHYKKL</sequence>
<dbReference type="EMBL" id="GBXM01047745">
    <property type="protein sequence ID" value="JAH60832.1"/>
    <property type="molecule type" value="Transcribed_RNA"/>
</dbReference>
<organism evidence="1">
    <name type="scientific">Anguilla anguilla</name>
    <name type="common">European freshwater eel</name>
    <name type="synonym">Muraena anguilla</name>
    <dbReference type="NCBI Taxonomy" id="7936"/>
    <lineage>
        <taxon>Eukaryota</taxon>
        <taxon>Metazoa</taxon>
        <taxon>Chordata</taxon>
        <taxon>Craniata</taxon>
        <taxon>Vertebrata</taxon>
        <taxon>Euteleostomi</taxon>
        <taxon>Actinopterygii</taxon>
        <taxon>Neopterygii</taxon>
        <taxon>Teleostei</taxon>
        <taxon>Anguilliformes</taxon>
        <taxon>Anguillidae</taxon>
        <taxon>Anguilla</taxon>
    </lineage>
</organism>
<dbReference type="AlphaFoldDB" id="A0A0E9U516"/>
<proteinExistence type="predicted"/>
<accession>A0A0E9U516</accession>
<name>A0A0E9U516_ANGAN</name>
<reference evidence="1" key="2">
    <citation type="journal article" date="2015" name="Fish Shellfish Immunol.">
        <title>Early steps in the European eel (Anguilla anguilla)-Vibrio vulnificus interaction in the gills: Role of the RtxA13 toxin.</title>
        <authorList>
            <person name="Callol A."/>
            <person name="Pajuelo D."/>
            <person name="Ebbesson L."/>
            <person name="Teles M."/>
            <person name="MacKenzie S."/>
            <person name="Amaro C."/>
        </authorList>
    </citation>
    <scope>NUCLEOTIDE SEQUENCE</scope>
</reference>
<protein>
    <submittedName>
        <fullName evidence="1">Uncharacterized protein</fullName>
    </submittedName>
</protein>
<evidence type="ECO:0000313" key="1">
    <source>
        <dbReference type="EMBL" id="JAH60832.1"/>
    </source>
</evidence>
<reference evidence="1" key="1">
    <citation type="submission" date="2014-11" db="EMBL/GenBank/DDBJ databases">
        <authorList>
            <person name="Amaro Gonzalez C."/>
        </authorList>
    </citation>
    <scope>NUCLEOTIDE SEQUENCE</scope>
</reference>